<organism evidence="3 4">
    <name type="scientific">Latimeria chalumnae</name>
    <name type="common">Coelacanth</name>
    <dbReference type="NCBI Taxonomy" id="7897"/>
    <lineage>
        <taxon>Eukaryota</taxon>
        <taxon>Metazoa</taxon>
        <taxon>Chordata</taxon>
        <taxon>Craniata</taxon>
        <taxon>Vertebrata</taxon>
        <taxon>Euteleostomi</taxon>
        <taxon>Coelacanthiformes</taxon>
        <taxon>Coelacanthidae</taxon>
        <taxon>Latimeria</taxon>
    </lineage>
</organism>
<dbReference type="Proteomes" id="UP000008672">
    <property type="component" value="Unassembled WGS sequence"/>
</dbReference>
<dbReference type="Gene3D" id="3.10.100.10">
    <property type="entry name" value="Mannose-Binding Protein A, subunit A"/>
    <property type="match status" value="1"/>
</dbReference>
<feature type="domain" description="C-type lectin" evidence="2">
    <location>
        <begin position="43"/>
        <end position="157"/>
    </location>
</feature>
<dbReference type="HOGENOM" id="CLU_088281_1_0_1"/>
<dbReference type="Ensembl" id="ENSLACT00000026604.1">
    <property type="protein sequence ID" value="ENSLACP00000022998.1"/>
    <property type="gene ID" value="ENSLACG00000022627.1"/>
</dbReference>
<evidence type="ECO:0000313" key="3">
    <source>
        <dbReference type="Ensembl" id="ENSLACP00000022998.1"/>
    </source>
</evidence>
<feature type="chain" id="PRO_5004043502" evidence="1">
    <location>
        <begin position="28"/>
        <end position="178"/>
    </location>
</feature>
<dbReference type="EMBL" id="AFYH01225543">
    <property type="status" value="NOT_ANNOTATED_CDS"/>
    <property type="molecule type" value="Genomic_DNA"/>
</dbReference>
<evidence type="ECO:0000256" key="1">
    <source>
        <dbReference type="SAM" id="SignalP"/>
    </source>
</evidence>
<dbReference type="FunCoup" id="M3XJU2">
    <property type="interactions" value="102"/>
</dbReference>
<dbReference type="EMBL" id="AFYH01225541">
    <property type="status" value="NOT_ANNOTATED_CDS"/>
    <property type="molecule type" value="Genomic_DNA"/>
</dbReference>
<dbReference type="InterPro" id="IPR016187">
    <property type="entry name" value="CTDL_fold"/>
</dbReference>
<keyword evidence="1" id="KW-0732">Signal</keyword>
<accession>M3XJU2</accession>
<dbReference type="CDD" id="cd00037">
    <property type="entry name" value="CLECT"/>
    <property type="match status" value="1"/>
</dbReference>
<dbReference type="PROSITE" id="PS50041">
    <property type="entry name" value="C_TYPE_LECTIN_2"/>
    <property type="match status" value="1"/>
</dbReference>
<dbReference type="InParanoid" id="M3XJU2"/>
<dbReference type="InterPro" id="IPR050111">
    <property type="entry name" value="C-type_lectin/snaclec_domain"/>
</dbReference>
<dbReference type="EMBL" id="AFYH01225542">
    <property type="status" value="NOT_ANNOTATED_CDS"/>
    <property type="molecule type" value="Genomic_DNA"/>
</dbReference>
<dbReference type="SMART" id="SM00034">
    <property type="entry name" value="CLECT"/>
    <property type="match status" value="1"/>
</dbReference>
<dbReference type="eggNOG" id="KOG4297">
    <property type="taxonomic scope" value="Eukaryota"/>
</dbReference>
<protein>
    <submittedName>
        <fullName evidence="3">CD302 molecule</fullName>
    </submittedName>
</protein>
<name>M3XJU2_LATCH</name>
<dbReference type="EMBL" id="AFYH01225540">
    <property type="status" value="NOT_ANNOTATED_CDS"/>
    <property type="molecule type" value="Genomic_DNA"/>
</dbReference>
<evidence type="ECO:0000259" key="2">
    <source>
        <dbReference type="PROSITE" id="PS50041"/>
    </source>
</evidence>
<proteinExistence type="predicted"/>
<dbReference type="GeneTree" id="ENSGT01150000286973"/>
<dbReference type="OMA" id="YTLAGDC"/>
<sequence length="178" mass="20818">MMNAETRIFFVFFQFSLYVQFFPPSVAARWQCPSTGNSTWVRFKSSCYTALQTSLKTSYNNEDARDLCKAIGSNVGIVIINNQEENRFIVDYSKKIWEGKDIWLGMFFDIDYNTLRWYDNSELTYSNWSNEEHINENADTCAVMHTKSGQWEKVSCEYPGARILCETSACKYTFFLCF</sequence>
<dbReference type="PANTHER" id="PTHR22803">
    <property type="entry name" value="MANNOSE, PHOSPHOLIPASE, LECTIN RECEPTOR RELATED"/>
    <property type="match status" value="1"/>
</dbReference>
<feature type="signal peptide" evidence="1">
    <location>
        <begin position="1"/>
        <end position="27"/>
    </location>
</feature>
<dbReference type="InterPro" id="IPR016186">
    <property type="entry name" value="C-type_lectin-like/link_sf"/>
</dbReference>
<dbReference type="STRING" id="7897.ENSLACP00000022998"/>
<reference evidence="4" key="1">
    <citation type="submission" date="2011-08" db="EMBL/GenBank/DDBJ databases">
        <title>The draft genome of Latimeria chalumnae.</title>
        <authorList>
            <person name="Di Palma F."/>
            <person name="Alfoldi J."/>
            <person name="Johnson J."/>
            <person name="Berlin A."/>
            <person name="Gnerre S."/>
            <person name="Jaffe D."/>
            <person name="MacCallum I."/>
            <person name="Young S."/>
            <person name="Walker B.J."/>
            <person name="Lander E."/>
            <person name="Lindblad-Toh K."/>
        </authorList>
    </citation>
    <scope>NUCLEOTIDE SEQUENCE [LARGE SCALE GENOMIC DNA]</scope>
    <source>
        <strain evidence="4">Wild caught</strain>
    </source>
</reference>
<reference evidence="3" key="2">
    <citation type="submission" date="2025-08" db="UniProtKB">
        <authorList>
            <consortium name="Ensembl"/>
        </authorList>
    </citation>
    <scope>IDENTIFICATION</scope>
</reference>
<evidence type="ECO:0000313" key="4">
    <source>
        <dbReference type="Proteomes" id="UP000008672"/>
    </source>
</evidence>
<dbReference type="SUPFAM" id="SSF56436">
    <property type="entry name" value="C-type lectin-like"/>
    <property type="match status" value="1"/>
</dbReference>
<dbReference type="InterPro" id="IPR001304">
    <property type="entry name" value="C-type_lectin-like"/>
</dbReference>
<dbReference type="EMBL" id="AFYH01225544">
    <property type="status" value="NOT_ANNOTATED_CDS"/>
    <property type="molecule type" value="Genomic_DNA"/>
</dbReference>
<dbReference type="Bgee" id="ENSLACG00000022627">
    <property type="expression patterns" value="Expressed in pelvic fin and 6 other cell types or tissues"/>
</dbReference>
<gene>
    <name evidence="3" type="primary">CD302</name>
</gene>
<reference evidence="3" key="3">
    <citation type="submission" date="2025-09" db="UniProtKB">
        <authorList>
            <consortium name="Ensembl"/>
        </authorList>
    </citation>
    <scope>IDENTIFICATION</scope>
</reference>
<dbReference type="EMBL" id="AFYH01225539">
    <property type="status" value="NOT_ANNOTATED_CDS"/>
    <property type="molecule type" value="Genomic_DNA"/>
</dbReference>
<keyword evidence="4" id="KW-1185">Reference proteome</keyword>
<dbReference type="Pfam" id="PF00059">
    <property type="entry name" value="Lectin_C"/>
    <property type="match status" value="1"/>
</dbReference>
<dbReference type="AlphaFoldDB" id="M3XJU2"/>